<reference evidence="2" key="1">
    <citation type="submission" date="2019-10" db="EMBL/GenBank/DDBJ databases">
        <title>Streptomyces sp. nov., a novel actinobacterium isolated from alkaline environment.</title>
        <authorList>
            <person name="Golinska P."/>
        </authorList>
    </citation>
    <scope>NUCLEOTIDE SEQUENCE [LARGE SCALE GENOMIC DNA]</scope>
    <source>
        <strain evidence="2">DSM 42108</strain>
    </source>
</reference>
<keyword evidence="2" id="KW-1185">Reference proteome</keyword>
<proteinExistence type="predicted"/>
<dbReference type="AlphaFoldDB" id="A0A7W3XVU8"/>
<sequence>MPSVPSGPSFPVLSAIEERLDHPGARGLAHAVVRAVRDGALAPGTRLPP</sequence>
<comment type="caution">
    <text evidence="1">The sequence shown here is derived from an EMBL/GenBank/DDBJ whole genome shotgun (WGS) entry which is preliminary data.</text>
</comment>
<feature type="non-terminal residue" evidence="1">
    <location>
        <position position="49"/>
    </location>
</feature>
<organism evidence="1 2">
    <name type="scientific">Streptomyces calidiresistens</name>
    <dbReference type="NCBI Taxonomy" id="1485586"/>
    <lineage>
        <taxon>Bacteria</taxon>
        <taxon>Bacillati</taxon>
        <taxon>Actinomycetota</taxon>
        <taxon>Actinomycetes</taxon>
        <taxon>Kitasatosporales</taxon>
        <taxon>Streptomycetaceae</taxon>
        <taxon>Streptomyces</taxon>
    </lineage>
</organism>
<name>A0A7W3XVU8_9ACTN</name>
<gene>
    <name evidence="1" type="ORF">FOE67_06630</name>
</gene>
<dbReference type="Proteomes" id="UP000530234">
    <property type="component" value="Unassembled WGS sequence"/>
</dbReference>
<evidence type="ECO:0000313" key="1">
    <source>
        <dbReference type="EMBL" id="MBB0229194.1"/>
    </source>
</evidence>
<protein>
    <submittedName>
        <fullName evidence="1">Uncharacterized protein</fullName>
    </submittedName>
</protein>
<dbReference type="EMBL" id="VKHS01000094">
    <property type="protein sequence ID" value="MBB0229194.1"/>
    <property type="molecule type" value="Genomic_DNA"/>
</dbReference>
<evidence type="ECO:0000313" key="2">
    <source>
        <dbReference type="Proteomes" id="UP000530234"/>
    </source>
</evidence>
<accession>A0A7W3XVU8</accession>